<dbReference type="EMBL" id="ANIK01000028">
    <property type="protein sequence ID" value="EMJ96012.1"/>
    <property type="molecule type" value="Genomic_DNA"/>
</dbReference>
<evidence type="ECO:0000313" key="1">
    <source>
        <dbReference type="EMBL" id="EMJ96012.1"/>
    </source>
</evidence>
<sequence>MSHCILWIDQSQAKEFVFAKNFSRSELTLHKPKPERHEHHLDRIDTIEKEDLKHFFEEVAGKLSKTEGLLIAGPGLAKTHFHSHLETHYPSIAKKVLGEIKMEQSTDSEILSVAKNYLHEHRLDKKPQAKIKRILGKKNKS</sequence>
<dbReference type="OrthoDB" id="328808at2"/>
<dbReference type="InterPro" id="IPR042226">
    <property type="entry name" value="eFR1_2_sf"/>
</dbReference>
<reference evidence="1 2" key="1">
    <citation type="submission" date="2013-01" db="EMBL/GenBank/DDBJ databases">
        <authorList>
            <person name="Harkins D.M."/>
            <person name="Durkin A.S."/>
            <person name="Brinkac L.M."/>
            <person name="Haft D.H."/>
            <person name="Selengut J.D."/>
            <person name="Sanka R."/>
            <person name="DePew J."/>
            <person name="Purushe J."/>
            <person name="Galloway R.L."/>
            <person name="Vinetz J.M."/>
            <person name="Sutton G.G."/>
            <person name="Nierman W.C."/>
            <person name="Fouts D.E."/>
        </authorList>
    </citation>
    <scope>NUCLEOTIDE SEQUENCE [LARGE SCALE GENOMIC DNA]</scope>
    <source>
        <strain evidence="1 2">79601</strain>
    </source>
</reference>
<dbReference type="RefSeq" id="WP_017810259.1">
    <property type="nucleotide sequence ID" value="NZ_ANIK01000028.1"/>
</dbReference>
<evidence type="ECO:0000313" key="2">
    <source>
        <dbReference type="Proteomes" id="UP000011988"/>
    </source>
</evidence>
<proteinExistence type="predicted"/>
<accession>M6CVQ7</accession>
<name>M6CVQ7_9LEPT</name>
<dbReference type="Proteomes" id="UP000011988">
    <property type="component" value="Unassembled WGS sequence"/>
</dbReference>
<dbReference type="Gene3D" id="3.30.420.60">
    <property type="entry name" value="eRF1 domain 2"/>
    <property type="match status" value="1"/>
</dbReference>
<organism evidence="1 2">
    <name type="scientific">Leptospira alstonii serovar Sichuan str. 79601</name>
    <dbReference type="NCBI Taxonomy" id="1218565"/>
    <lineage>
        <taxon>Bacteria</taxon>
        <taxon>Pseudomonadati</taxon>
        <taxon>Spirochaetota</taxon>
        <taxon>Spirochaetia</taxon>
        <taxon>Leptospirales</taxon>
        <taxon>Leptospiraceae</taxon>
        <taxon>Leptospira</taxon>
    </lineage>
</organism>
<comment type="caution">
    <text evidence="1">The sequence shown here is derived from an EMBL/GenBank/DDBJ whole genome shotgun (WGS) entry which is preliminary data.</text>
</comment>
<dbReference type="AlphaFoldDB" id="M6CVQ7"/>
<dbReference type="PATRIC" id="fig|1218565.3.peg.1312"/>
<protein>
    <submittedName>
        <fullName evidence="1">ERF1 domain 2 protein</fullName>
    </submittedName>
</protein>
<gene>
    <name evidence="1" type="ORF">LEP1GSC194_0323</name>
</gene>
<dbReference type="SUPFAM" id="SSF53137">
    <property type="entry name" value="Translational machinery components"/>
    <property type="match status" value="1"/>
</dbReference>